<dbReference type="InterPro" id="IPR005531">
    <property type="entry name" value="Asp23"/>
</dbReference>
<dbReference type="Proteomes" id="UP001518925">
    <property type="component" value="Unassembled WGS sequence"/>
</dbReference>
<dbReference type="EMBL" id="JAFELM010000031">
    <property type="protein sequence ID" value="MBM6618585.1"/>
    <property type="molecule type" value="Genomic_DNA"/>
</dbReference>
<dbReference type="Pfam" id="PF03780">
    <property type="entry name" value="Asp23"/>
    <property type="match status" value="1"/>
</dbReference>
<keyword evidence="3" id="KW-1185">Reference proteome</keyword>
<gene>
    <name evidence="2" type="ORF">JR050_13020</name>
</gene>
<accession>A0ABS2DKN2</accession>
<reference evidence="2 3" key="1">
    <citation type="submission" date="2021-02" db="EMBL/GenBank/DDBJ databases">
        <title>Bacillus sp. RD4P76, an endophyte from a halophyte.</title>
        <authorList>
            <person name="Sun J.-Q."/>
        </authorList>
    </citation>
    <scope>NUCLEOTIDE SEQUENCE [LARGE SCALE GENOMIC DNA]</scope>
    <source>
        <strain evidence="2 3">RD4P76</strain>
    </source>
</reference>
<name>A0ABS2DKN2_9BACI</name>
<protein>
    <submittedName>
        <fullName evidence="2">Asp23/Gls24 family envelope stress response protein</fullName>
    </submittedName>
</protein>
<evidence type="ECO:0000256" key="1">
    <source>
        <dbReference type="ARBA" id="ARBA00005721"/>
    </source>
</evidence>
<proteinExistence type="inferred from homology"/>
<evidence type="ECO:0000313" key="2">
    <source>
        <dbReference type="EMBL" id="MBM6618585.1"/>
    </source>
</evidence>
<sequence>MFNKVLPYGSVHIADQIVSLIASLAIVDIEGVAGTVTDIKDEMIRVINKKGKQKGISIEKGEAEEISIEMRVALYYGYDIVETCKAIQRSVKSEIEAMTGIEVESVHVKVEQIKVKPQEIL</sequence>
<comment type="caution">
    <text evidence="2">The sequence shown here is derived from an EMBL/GenBank/DDBJ whole genome shotgun (WGS) entry which is preliminary data.</text>
</comment>
<dbReference type="PANTHER" id="PTHR34297">
    <property type="entry name" value="HYPOTHETICAL CYTOSOLIC PROTEIN-RELATED"/>
    <property type="match status" value="1"/>
</dbReference>
<evidence type="ECO:0000313" key="3">
    <source>
        <dbReference type="Proteomes" id="UP001518925"/>
    </source>
</evidence>
<organism evidence="2 3">
    <name type="scientific">Bacillus suaedaesalsae</name>
    <dbReference type="NCBI Taxonomy" id="2810349"/>
    <lineage>
        <taxon>Bacteria</taxon>
        <taxon>Bacillati</taxon>
        <taxon>Bacillota</taxon>
        <taxon>Bacilli</taxon>
        <taxon>Bacillales</taxon>
        <taxon>Bacillaceae</taxon>
        <taxon>Bacillus</taxon>
    </lineage>
</organism>
<comment type="similarity">
    <text evidence="1">Belongs to the asp23 family.</text>
</comment>
<dbReference type="RefSeq" id="WP_204203913.1">
    <property type="nucleotide sequence ID" value="NZ_JAFELM010000031.1"/>
</dbReference>